<feature type="region of interest" description="Disordered" evidence="5">
    <location>
        <begin position="206"/>
        <end position="238"/>
    </location>
</feature>
<dbReference type="Gene3D" id="3.40.50.300">
    <property type="entry name" value="P-loop containing nucleotide triphosphate hydrolases"/>
    <property type="match status" value="1"/>
</dbReference>
<dbReference type="SUPFAM" id="SSF52540">
    <property type="entry name" value="P-loop containing nucleoside triphosphate hydrolases"/>
    <property type="match status" value="1"/>
</dbReference>
<dbReference type="AlphaFoldDB" id="A0A9P9EBJ1"/>
<comment type="catalytic activity">
    <reaction evidence="4">
        <text>GTP + H2O = GDP + phosphate + H(+)</text>
        <dbReference type="Rhea" id="RHEA:19669"/>
        <dbReference type="ChEBI" id="CHEBI:15377"/>
        <dbReference type="ChEBI" id="CHEBI:15378"/>
        <dbReference type="ChEBI" id="CHEBI:37565"/>
        <dbReference type="ChEBI" id="CHEBI:43474"/>
        <dbReference type="ChEBI" id="CHEBI:58189"/>
        <dbReference type="EC" id="3.6.5.2"/>
    </reaction>
</comment>
<dbReference type="InterPro" id="IPR001806">
    <property type="entry name" value="Small_GTPase"/>
</dbReference>
<dbReference type="GO" id="GO:0003925">
    <property type="term" value="F:G protein activity"/>
    <property type="evidence" value="ECO:0007669"/>
    <property type="project" value="UniProtKB-EC"/>
</dbReference>
<dbReference type="InterPro" id="IPR051065">
    <property type="entry name" value="Ras-related_GTPase"/>
</dbReference>
<proteinExistence type="inferred from homology"/>
<evidence type="ECO:0000256" key="3">
    <source>
        <dbReference type="ARBA" id="ARBA00022801"/>
    </source>
</evidence>
<dbReference type="SMART" id="SM00173">
    <property type="entry name" value="RAS"/>
    <property type="match status" value="1"/>
</dbReference>
<dbReference type="GO" id="GO:0005525">
    <property type="term" value="F:GTP binding"/>
    <property type="evidence" value="ECO:0007669"/>
    <property type="project" value="InterPro"/>
</dbReference>
<name>A0A9P9EBJ1_9HYPO</name>
<reference evidence="6" key="1">
    <citation type="journal article" date="2021" name="Nat. Commun.">
        <title>Genetic determinants of endophytism in the Arabidopsis root mycobiome.</title>
        <authorList>
            <person name="Mesny F."/>
            <person name="Miyauchi S."/>
            <person name="Thiergart T."/>
            <person name="Pickel B."/>
            <person name="Atanasova L."/>
            <person name="Karlsson M."/>
            <person name="Huettel B."/>
            <person name="Barry K.W."/>
            <person name="Haridas S."/>
            <person name="Chen C."/>
            <person name="Bauer D."/>
            <person name="Andreopoulos W."/>
            <person name="Pangilinan J."/>
            <person name="LaButti K."/>
            <person name="Riley R."/>
            <person name="Lipzen A."/>
            <person name="Clum A."/>
            <person name="Drula E."/>
            <person name="Henrissat B."/>
            <person name="Kohler A."/>
            <person name="Grigoriev I.V."/>
            <person name="Martin F.M."/>
            <person name="Hacquard S."/>
        </authorList>
    </citation>
    <scope>NUCLEOTIDE SEQUENCE</scope>
    <source>
        <strain evidence="6">MPI-CAGE-AT-0147</strain>
    </source>
</reference>
<dbReference type="PROSITE" id="PS51419">
    <property type="entry name" value="RAB"/>
    <property type="match status" value="1"/>
</dbReference>
<evidence type="ECO:0000256" key="5">
    <source>
        <dbReference type="SAM" id="MobiDB-lite"/>
    </source>
</evidence>
<dbReference type="InterPro" id="IPR027417">
    <property type="entry name" value="P-loop_NTPase"/>
</dbReference>
<dbReference type="SMART" id="SM00175">
    <property type="entry name" value="RAB"/>
    <property type="match status" value="1"/>
</dbReference>
<comment type="caution">
    <text evidence="6">The sequence shown here is derived from an EMBL/GenBank/DDBJ whole genome shotgun (WGS) entry which is preliminary data.</text>
</comment>
<evidence type="ECO:0000313" key="7">
    <source>
        <dbReference type="Proteomes" id="UP000738349"/>
    </source>
</evidence>
<evidence type="ECO:0000256" key="4">
    <source>
        <dbReference type="ARBA" id="ARBA00048098"/>
    </source>
</evidence>
<sequence length="238" mass="26411">MTANVPLSEEEKTAVANYVADQEPIDIKISVIGAHGNAHGSGSLARLTRRAFPQQIKANLDGGYEMTVQVAEHPVTVDLKMCIGKTYIASSTILEPYLRGTDGFLLVYDVTNRDSFEFLRTAHTKAFGYRETGKPVWVYGARTDRPQMERMVSVEEGEEFCQNIHAKFLRVPAFTAQVLGQAVIEEMTGRAIVSKMSREAASVARREKLSKDLSSADPTPRQRGFSISSLKDKLLNRK</sequence>
<dbReference type="PROSITE" id="PS51421">
    <property type="entry name" value="RAS"/>
    <property type="match status" value="1"/>
</dbReference>
<evidence type="ECO:0000256" key="1">
    <source>
        <dbReference type="ARBA" id="ARBA00008344"/>
    </source>
</evidence>
<gene>
    <name evidence="6" type="ORF">EDB81DRAFT_803190</name>
</gene>
<protein>
    <recommendedName>
        <fullName evidence="2">small monomeric GTPase</fullName>
        <ecNumber evidence="2">3.6.5.2</ecNumber>
    </recommendedName>
</protein>
<evidence type="ECO:0000313" key="6">
    <source>
        <dbReference type="EMBL" id="KAH7134112.1"/>
    </source>
</evidence>
<accession>A0A9P9EBJ1</accession>
<dbReference type="EMBL" id="JAGMUV010000014">
    <property type="protein sequence ID" value="KAH7134112.1"/>
    <property type="molecule type" value="Genomic_DNA"/>
</dbReference>
<dbReference type="EC" id="3.6.5.2" evidence="2"/>
<comment type="similarity">
    <text evidence="1">Belongs to the small GTPase superfamily. Ras family.</text>
</comment>
<evidence type="ECO:0000256" key="2">
    <source>
        <dbReference type="ARBA" id="ARBA00011984"/>
    </source>
</evidence>
<dbReference type="PANTHER" id="PTHR45704">
    <property type="entry name" value="RAS-LIKE FAMILY MEMBER 11"/>
    <property type="match status" value="1"/>
</dbReference>
<dbReference type="Pfam" id="PF00071">
    <property type="entry name" value="Ras"/>
    <property type="match status" value="1"/>
</dbReference>
<keyword evidence="3" id="KW-0378">Hydrolase</keyword>
<organism evidence="6 7">
    <name type="scientific">Dactylonectria macrodidyma</name>
    <dbReference type="NCBI Taxonomy" id="307937"/>
    <lineage>
        <taxon>Eukaryota</taxon>
        <taxon>Fungi</taxon>
        <taxon>Dikarya</taxon>
        <taxon>Ascomycota</taxon>
        <taxon>Pezizomycotina</taxon>
        <taxon>Sordariomycetes</taxon>
        <taxon>Hypocreomycetidae</taxon>
        <taxon>Hypocreales</taxon>
        <taxon>Nectriaceae</taxon>
        <taxon>Dactylonectria</taxon>
    </lineage>
</organism>
<dbReference type="OrthoDB" id="265044at2759"/>
<dbReference type="Proteomes" id="UP000738349">
    <property type="component" value="Unassembled WGS sequence"/>
</dbReference>
<keyword evidence="7" id="KW-1185">Reference proteome</keyword>